<protein>
    <submittedName>
        <fullName evidence="3">Uncharacterized protein</fullName>
    </submittedName>
</protein>
<dbReference type="WBParaSite" id="jg1220">
    <property type="protein sequence ID" value="jg1220"/>
    <property type="gene ID" value="jg1220"/>
</dbReference>
<sequence>MWFQFVLVLMLASSSMNTANAGAFICLWSGFMTAAKPRFYPQQDFLAKLLPGLANGMAGGGTNGGSLPALSS</sequence>
<evidence type="ECO:0000256" key="1">
    <source>
        <dbReference type="SAM" id="SignalP"/>
    </source>
</evidence>
<feature type="chain" id="PRO_5037043828" evidence="1">
    <location>
        <begin position="22"/>
        <end position="72"/>
    </location>
</feature>
<keyword evidence="2" id="KW-1185">Reference proteome</keyword>
<organism evidence="2 3">
    <name type="scientific">Ditylenchus dipsaci</name>
    <dbReference type="NCBI Taxonomy" id="166011"/>
    <lineage>
        <taxon>Eukaryota</taxon>
        <taxon>Metazoa</taxon>
        <taxon>Ecdysozoa</taxon>
        <taxon>Nematoda</taxon>
        <taxon>Chromadorea</taxon>
        <taxon>Rhabditida</taxon>
        <taxon>Tylenchina</taxon>
        <taxon>Tylenchomorpha</taxon>
        <taxon>Sphaerularioidea</taxon>
        <taxon>Anguinidae</taxon>
        <taxon>Anguininae</taxon>
        <taxon>Ditylenchus</taxon>
    </lineage>
</organism>
<keyword evidence="1" id="KW-0732">Signal</keyword>
<accession>A0A915CSP6</accession>
<dbReference type="Proteomes" id="UP000887574">
    <property type="component" value="Unplaced"/>
</dbReference>
<name>A0A915CSP6_9BILA</name>
<proteinExistence type="predicted"/>
<dbReference type="AlphaFoldDB" id="A0A915CSP6"/>
<feature type="signal peptide" evidence="1">
    <location>
        <begin position="1"/>
        <end position="21"/>
    </location>
</feature>
<evidence type="ECO:0000313" key="3">
    <source>
        <dbReference type="WBParaSite" id="jg1220"/>
    </source>
</evidence>
<reference evidence="3" key="1">
    <citation type="submission" date="2022-11" db="UniProtKB">
        <authorList>
            <consortium name="WormBaseParasite"/>
        </authorList>
    </citation>
    <scope>IDENTIFICATION</scope>
</reference>
<evidence type="ECO:0000313" key="2">
    <source>
        <dbReference type="Proteomes" id="UP000887574"/>
    </source>
</evidence>